<proteinExistence type="predicted"/>
<reference evidence="1" key="1">
    <citation type="submission" date="2021-04" db="EMBL/GenBank/DDBJ databases">
        <title>Draft genomes of 20 S. canis strains.</title>
        <authorList>
            <person name="Pagnossin D."/>
            <person name="Weir W."/>
            <person name="Smith A."/>
            <person name="Ure R."/>
            <person name="Oravcova K."/>
        </authorList>
    </citation>
    <scope>NUCLEOTIDE SEQUENCE</scope>
    <source>
        <strain evidence="1">284</strain>
    </source>
</reference>
<dbReference type="Proteomes" id="UP001186118">
    <property type="component" value="Unassembled WGS sequence"/>
</dbReference>
<sequence length="103" mass="12174">MGSEGLRLRIYVNKQKKLIIAPDYNDRYGGISNVTIQIKDGKFSREINQRIEEAINFIIKEYEPMFDTPIIDEMFKEKEQAIRKMVDYDTALTEMVEVDDENY</sequence>
<evidence type="ECO:0000313" key="2">
    <source>
        <dbReference type="Proteomes" id="UP001186118"/>
    </source>
</evidence>
<gene>
    <name evidence="1" type="ORF">KB584_01855</name>
</gene>
<name>A0AAE4Q6W8_STRCB</name>
<dbReference type="RefSeq" id="WP_159323118.1">
    <property type="nucleotide sequence ID" value="NZ_BLIT01000033.1"/>
</dbReference>
<dbReference type="EMBL" id="JAGQEX010000002">
    <property type="protein sequence ID" value="MDV5976226.1"/>
    <property type="molecule type" value="Genomic_DNA"/>
</dbReference>
<evidence type="ECO:0000313" key="1">
    <source>
        <dbReference type="EMBL" id="MDV5976226.1"/>
    </source>
</evidence>
<protein>
    <submittedName>
        <fullName evidence="1">Uncharacterized protein</fullName>
    </submittedName>
</protein>
<accession>A0AAE4Q6W8</accession>
<comment type="caution">
    <text evidence="1">The sequence shown here is derived from an EMBL/GenBank/DDBJ whole genome shotgun (WGS) entry which is preliminary data.</text>
</comment>
<dbReference type="AlphaFoldDB" id="A0AAE4Q6W8"/>
<organism evidence="1 2">
    <name type="scientific">Streptococcus canis</name>
    <dbReference type="NCBI Taxonomy" id="1329"/>
    <lineage>
        <taxon>Bacteria</taxon>
        <taxon>Bacillati</taxon>
        <taxon>Bacillota</taxon>
        <taxon>Bacilli</taxon>
        <taxon>Lactobacillales</taxon>
        <taxon>Streptococcaceae</taxon>
        <taxon>Streptococcus</taxon>
    </lineage>
</organism>